<dbReference type="Proteomes" id="UP001596270">
    <property type="component" value="Unassembled WGS sequence"/>
</dbReference>
<comment type="caution">
    <text evidence="3">The sequence shown here is derived from an EMBL/GenBank/DDBJ whole genome shotgun (WGS) entry which is preliminary data.</text>
</comment>
<dbReference type="InterPro" id="IPR013762">
    <property type="entry name" value="Integrase-like_cat_sf"/>
</dbReference>
<sequence length="629" mass="70641">MSFEVNQSLTRSRPDTNPDTLRDGLPLKPASLLRLFDVGETMPKWSGYHVKTDGRTYFRLRVPKDLHPHFGVQWPVVNLKMKAGRDAERMALMHYIAVQGMFADKRRELAEEAMRPRPQPLSERTEADLRELAVNIAQGFNRTQYAALRGGAPRSELESLHEALVQISGDVLSAQGADGLSPVAEAFLTAAGIGFDREHPSFRTFVFEFAAAIDEHYTEPSMRRLSGRHVLPPPLPESLQSTPVVLTLGTVIADYMASLPQNHYRRKIELCLKMFREDVGTLFPVGDLEQEHVKRFLVMVCRLPRDAGTRYQQKGETLAQLLDDEDGEGISESTYRDNYRATFAKFLRQSYRDLKKRGFPDLSADYPYTGERRGVQDKQRHLKAAELVRLFNGAEFQSIAQDPTQEAHYWLPVIGLYTGARPREICQLNPQCDWGKEGDVWYLDFNENKPAGKAVTKSIKTGDTRLVPLHPELVRLGLPAYLERMKAEGADRLFPSFRVKGGNPYMAAGADFTELLRATGLYDDVTKAEKVTGMYVFRKTFATNGDRQGVKVEPFIGHGETGKTIAQESYISSPTKNPEDMPYLYGAFKELDFGVRVPMRCHEVLCTVAVGETPEREADSVGVGQVSGA</sequence>
<evidence type="ECO:0000313" key="3">
    <source>
        <dbReference type="EMBL" id="MFC6282788.1"/>
    </source>
</evidence>
<proteinExistence type="predicted"/>
<accession>A0ABW1U1C8</accession>
<dbReference type="Gene3D" id="1.10.443.10">
    <property type="entry name" value="Intergrase catalytic core"/>
    <property type="match status" value="1"/>
</dbReference>
<evidence type="ECO:0000313" key="4">
    <source>
        <dbReference type="Proteomes" id="UP001596270"/>
    </source>
</evidence>
<name>A0ABW1U1C8_9BURK</name>
<evidence type="ECO:0000256" key="2">
    <source>
        <dbReference type="SAM" id="MobiDB-lite"/>
    </source>
</evidence>
<protein>
    <recommendedName>
        <fullName evidence="5">Integrase</fullName>
    </recommendedName>
</protein>
<feature type="region of interest" description="Disordered" evidence="2">
    <location>
        <begin position="1"/>
        <end position="24"/>
    </location>
</feature>
<keyword evidence="1" id="KW-0233">DNA recombination</keyword>
<keyword evidence="4" id="KW-1185">Reference proteome</keyword>
<evidence type="ECO:0000256" key="1">
    <source>
        <dbReference type="ARBA" id="ARBA00023172"/>
    </source>
</evidence>
<reference evidence="4" key="1">
    <citation type="journal article" date="2019" name="Int. J. Syst. Evol. Microbiol.">
        <title>The Global Catalogue of Microorganisms (GCM) 10K type strain sequencing project: providing services to taxonomists for standard genome sequencing and annotation.</title>
        <authorList>
            <consortium name="The Broad Institute Genomics Platform"/>
            <consortium name="The Broad Institute Genome Sequencing Center for Infectious Disease"/>
            <person name="Wu L."/>
            <person name="Ma J."/>
        </authorList>
    </citation>
    <scope>NUCLEOTIDE SEQUENCE [LARGE SCALE GENOMIC DNA]</scope>
    <source>
        <strain evidence="4">CCUG 39402</strain>
    </source>
</reference>
<organism evidence="3 4">
    <name type="scientific">Polaromonas aquatica</name>
    <dbReference type="NCBI Taxonomy" id="332657"/>
    <lineage>
        <taxon>Bacteria</taxon>
        <taxon>Pseudomonadati</taxon>
        <taxon>Pseudomonadota</taxon>
        <taxon>Betaproteobacteria</taxon>
        <taxon>Burkholderiales</taxon>
        <taxon>Comamonadaceae</taxon>
        <taxon>Polaromonas</taxon>
    </lineage>
</organism>
<feature type="compositionally biased region" description="Polar residues" evidence="2">
    <location>
        <begin position="1"/>
        <end position="11"/>
    </location>
</feature>
<evidence type="ECO:0008006" key="5">
    <source>
        <dbReference type="Google" id="ProtNLM"/>
    </source>
</evidence>
<dbReference type="RefSeq" id="WP_371439253.1">
    <property type="nucleotide sequence ID" value="NZ_JBHSRS010000080.1"/>
</dbReference>
<dbReference type="InterPro" id="IPR011010">
    <property type="entry name" value="DNA_brk_join_enz"/>
</dbReference>
<dbReference type="SUPFAM" id="SSF56349">
    <property type="entry name" value="DNA breaking-rejoining enzymes"/>
    <property type="match status" value="1"/>
</dbReference>
<gene>
    <name evidence="3" type="ORF">ACFQND_16300</name>
</gene>
<feature type="compositionally biased region" description="Basic and acidic residues" evidence="2">
    <location>
        <begin position="12"/>
        <end position="22"/>
    </location>
</feature>
<dbReference type="EMBL" id="JBHSRS010000080">
    <property type="protein sequence ID" value="MFC6282788.1"/>
    <property type="molecule type" value="Genomic_DNA"/>
</dbReference>